<feature type="compositionally biased region" description="Polar residues" evidence="4">
    <location>
        <begin position="730"/>
        <end position="745"/>
    </location>
</feature>
<proteinExistence type="inferred from homology"/>
<feature type="region of interest" description="Disordered" evidence="4">
    <location>
        <begin position="675"/>
        <end position="781"/>
    </location>
</feature>
<evidence type="ECO:0000256" key="1">
    <source>
        <dbReference type="ARBA" id="ARBA00002550"/>
    </source>
</evidence>
<name>A0A367JQB0_RHIAZ</name>
<dbReference type="PROSITE" id="PS50005">
    <property type="entry name" value="TPR"/>
    <property type="match status" value="1"/>
</dbReference>
<dbReference type="SMART" id="SM00028">
    <property type="entry name" value="TPR"/>
    <property type="match status" value="5"/>
</dbReference>
<keyword evidence="6" id="KW-1185">Reference proteome</keyword>
<evidence type="ECO:0000313" key="6">
    <source>
        <dbReference type="Proteomes" id="UP000252139"/>
    </source>
</evidence>
<organism evidence="5 6">
    <name type="scientific">Rhizopus azygosporus</name>
    <name type="common">Rhizopus microsporus var. azygosporus</name>
    <dbReference type="NCBI Taxonomy" id="86630"/>
    <lineage>
        <taxon>Eukaryota</taxon>
        <taxon>Fungi</taxon>
        <taxon>Fungi incertae sedis</taxon>
        <taxon>Mucoromycota</taxon>
        <taxon>Mucoromycotina</taxon>
        <taxon>Mucoromycetes</taxon>
        <taxon>Mucorales</taxon>
        <taxon>Mucorineae</taxon>
        <taxon>Rhizopodaceae</taxon>
        <taxon>Rhizopus</taxon>
    </lineage>
</organism>
<dbReference type="InterPro" id="IPR011990">
    <property type="entry name" value="TPR-like_helical_dom_sf"/>
</dbReference>
<reference evidence="5 6" key="1">
    <citation type="journal article" date="2018" name="G3 (Bethesda)">
        <title>Phylogenetic and Phylogenomic Definition of Rhizopus Species.</title>
        <authorList>
            <person name="Gryganskyi A.P."/>
            <person name="Golan J."/>
            <person name="Dolatabadi S."/>
            <person name="Mondo S."/>
            <person name="Robb S."/>
            <person name="Idnurm A."/>
            <person name="Muszewska A."/>
            <person name="Steczkiewicz K."/>
            <person name="Masonjones S."/>
            <person name="Liao H.L."/>
            <person name="Gajdeczka M.T."/>
            <person name="Anike F."/>
            <person name="Vuek A."/>
            <person name="Anishchenko I.M."/>
            <person name="Voigt K."/>
            <person name="de Hoog G.S."/>
            <person name="Smith M.E."/>
            <person name="Heitman J."/>
            <person name="Vilgalys R."/>
            <person name="Stajich J.E."/>
        </authorList>
    </citation>
    <scope>NUCLEOTIDE SEQUENCE [LARGE SCALE GENOMIC DNA]</scope>
    <source>
        <strain evidence="5 6">CBS 357.93</strain>
    </source>
</reference>
<dbReference type="Proteomes" id="UP000252139">
    <property type="component" value="Unassembled WGS sequence"/>
</dbReference>
<dbReference type="EMBL" id="PJQL01000872">
    <property type="protein sequence ID" value="RCH92133.1"/>
    <property type="molecule type" value="Genomic_DNA"/>
</dbReference>
<protein>
    <submittedName>
        <fullName evidence="5">Uncharacterized protein</fullName>
    </submittedName>
</protein>
<dbReference type="PANTHER" id="PTHR23083">
    <property type="entry name" value="TETRATRICOPEPTIDE REPEAT PROTEIN, TPR"/>
    <property type="match status" value="1"/>
</dbReference>
<dbReference type="Gene3D" id="1.25.40.10">
    <property type="entry name" value="Tetratricopeptide repeat domain"/>
    <property type="match status" value="2"/>
</dbReference>
<dbReference type="PANTHER" id="PTHR23083:SF464">
    <property type="entry name" value="TETRATRICOPEPTIDE REPEAT DOMAIN 7, ISOFORM A"/>
    <property type="match status" value="1"/>
</dbReference>
<dbReference type="InterPro" id="IPR051722">
    <property type="entry name" value="Endocytosis_PI4K-reg_protein"/>
</dbReference>
<sequence>MASAKLVQISKDIDAARCNGNWAAIPELARRYKKYNSEGIILEQTILAEASLSQLCQSARQQQQQQTIDYQEKALRMATLEARLDPEQVRSIQQQLRNVIQLPDQDDTFALQKEFAIIVLTRSHFECGEYEQAIELVNKLSFTKDQVSQGYGLVLFLQARIIKAISYELSGDMNHAIETYEGVESLVAEYPNTKYKLWIEWAEMALYRAVLLGLTNKESVDVSSLLGFIRQYQRIVNTQANNWRIDKRMVLTRHAIQFVSNSYRTGQYVPPGGLSEDDHEICRQSFIAELSQLHAIYEKMLYMQVPMPRAGQVNQPVLDFVNQLMADFELMGTTTQDLRGLREVLDRAAQRTFNSPSITRHLYNTLYRLGEYDEAEYALRSYLHLVDLISYDWTETHKNGDALAIDRDGISMTIPTARPDLPEDNAHDESDCIGDIKNVESEQVTDMLQVLITAIRMYCNDLAKSVDAVEMAEIAKELYQKNKTKIPISIAAYLHRAIGVAYGLLGCQTFDPEVRPIYHEKALSYLKQSLEIDNQAWETYYQLALQQAEMHDIGQAIQSITHALQTNPSHLPSWHLLTLIVSCPIQGDFKQALKTCEIGLQQVELKDDYDEAEQFILFQMTHTWLLYALNGPEAALTSSGTLFSSYGKIAVVPEASQSSGQEMIISGSFGNLSDLQGQKKNRGRSSSSATTATGILKENGSRSHDLSTASIRTGRARSASNLASKAPSLGPSTGLLSVPDNGSTGSKHHHGLHLFGSRSTSHKPKGTESPQGSVNGNMSAQSLSAMPYDSKANNSVSSFQSVAPSVMSGQSILQPSYIPMKPTKRAILRKQRSERILSDLWLLTAQQFIKLGKLDEARKAVGEAERVDWTHNPMVWCVLGQLLLAGKKDIEEAQAAFDKALVIDPHHVMSRLELAKSYLLLDNNQMAEGLLDSLTKSNGWDCAEAWFLLGEICKNTDRLERTKACLFYALELESTAPIQPFSILPRFI</sequence>
<feature type="repeat" description="TPR" evidence="3">
    <location>
        <begin position="537"/>
        <end position="570"/>
    </location>
</feature>
<dbReference type="STRING" id="86630.A0A367JQB0"/>
<dbReference type="AlphaFoldDB" id="A0A367JQB0"/>
<comment type="caution">
    <text evidence="5">The sequence shown here is derived from an EMBL/GenBank/DDBJ whole genome shotgun (WGS) entry which is preliminary data.</text>
</comment>
<evidence type="ECO:0000313" key="5">
    <source>
        <dbReference type="EMBL" id="RCH92133.1"/>
    </source>
</evidence>
<comment type="function">
    <text evidence="1">Involved in endocytosis.</text>
</comment>
<dbReference type="OrthoDB" id="29013at2759"/>
<dbReference type="InterPro" id="IPR019734">
    <property type="entry name" value="TPR_rpt"/>
</dbReference>
<keyword evidence="3" id="KW-0802">TPR repeat</keyword>
<dbReference type="SUPFAM" id="SSF48452">
    <property type="entry name" value="TPR-like"/>
    <property type="match status" value="2"/>
</dbReference>
<dbReference type="Pfam" id="PF13432">
    <property type="entry name" value="TPR_16"/>
    <property type="match status" value="1"/>
</dbReference>
<evidence type="ECO:0000256" key="3">
    <source>
        <dbReference type="PROSITE-ProRule" id="PRU00339"/>
    </source>
</evidence>
<gene>
    <name evidence="5" type="ORF">CU097_011173</name>
</gene>
<evidence type="ECO:0000256" key="4">
    <source>
        <dbReference type="SAM" id="MobiDB-lite"/>
    </source>
</evidence>
<feature type="compositionally biased region" description="Polar residues" evidence="4">
    <location>
        <begin position="768"/>
        <end position="781"/>
    </location>
</feature>
<accession>A0A367JQB0</accession>
<evidence type="ECO:0000256" key="2">
    <source>
        <dbReference type="ARBA" id="ARBA00038251"/>
    </source>
</evidence>
<comment type="similarity">
    <text evidence="2">Belongs to the YPP1 family.</text>
</comment>